<keyword evidence="2" id="KW-0808">Transferase</keyword>
<accession>A0A5D4RDP5</accession>
<dbReference type="Proteomes" id="UP000322139">
    <property type="component" value="Unassembled WGS sequence"/>
</dbReference>
<dbReference type="InterPro" id="IPR000182">
    <property type="entry name" value="GNAT_dom"/>
</dbReference>
<gene>
    <name evidence="2" type="ORF">FZD51_13035</name>
</gene>
<evidence type="ECO:0000259" key="1">
    <source>
        <dbReference type="PROSITE" id="PS51186"/>
    </source>
</evidence>
<dbReference type="GO" id="GO:0016747">
    <property type="term" value="F:acyltransferase activity, transferring groups other than amino-acyl groups"/>
    <property type="evidence" value="ECO:0007669"/>
    <property type="project" value="InterPro"/>
</dbReference>
<dbReference type="PANTHER" id="PTHR43610">
    <property type="entry name" value="BLL6696 PROTEIN"/>
    <property type="match status" value="1"/>
</dbReference>
<dbReference type="AlphaFoldDB" id="A0A5D4RDP5"/>
<proteinExistence type="predicted"/>
<evidence type="ECO:0000313" key="3">
    <source>
        <dbReference type="Proteomes" id="UP000322139"/>
    </source>
</evidence>
<comment type="caution">
    <text evidence="2">The sequence shown here is derived from an EMBL/GenBank/DDBJ whole genome shotgun (WGS) entry which is preliminary data.</text>
</comment>
<dbReference type="PROSITE" id="PS51186">
    <property type="entry name" value="GNAT"/>
    <property type="match status" value="1"/>
</dbReference>
<dbReference type="Gene3D" id="3.40.630.30">
    <property type="match status" value="1"/>
</dbReference>
<dbReference type="InterPro" id="IPR016181">
    <property type="entry name" value="Acyl_CoA_acyltransferase"/>
</dbReference>
<dbReference type="Pfam" id="PF13302">
    <property type="entry name" value="Acetyltransf_3"/>
    <property type="match status" value="1"/>
</dbReference>
<dbReference type="EMBL" id="VTER01000006">
    <property type="protein sequence ID" value="TYS47848.1"/>
    <property type="molecule type" value="Genomic_DNA"/>
</dbReference>
<dbReference type="SUPFAM" id="SSF55729">
    <property type="entry name" value="Acyl-CoA N-acyltransferases (Nat)"/>
    <property type="match status" value="1"/>
</dbReference>
<organism evidence="2 3">
    <name type="scientific">Bacillus infantis</name>
    <dbReference type="NCBI Taxonomy" id="324767"/>
    <lineage>
        <taxon>Bacteria</taxon>
        <taxon>Bacillati</taxon>
        <taxon>Bacillota</taxon>
        <taxon>Bacilli</taxon>
        <taxon>Bacillales</taxon>
        <taxon>Bacillaceae</taxon>
        <taxon>Bacillus</taxon>
    </lineage>
</organism>
<protein>
    <submittedName>
        <fullName evidence="2">GNAT family N-acetyltransferase</fullName>
    </submittedName>
</protein>
<reference evidence="2 3" key="1">
    <citation type="submission" date="2019-08" db="EMBL/GenBank/DDBJ databases">
        <title>Bacillus genomes from the desert of Cuatro Cienegas, Coahuila.</title>
        <authorList>
            <person name="Olmedo-Alvarez G."/>
        </authorList>
    </citation>
    <scope>NUCLEOTIDE SEQUENCE [LARGE SCALE GENOMIC DNA]</scope>
    <source>
        <strain evidence="2 3">CH446_14T</strain>
    </source>
</reference>
<dbReference type="PANTHER" id="PTHR43610:SF1">
    <property type="entry name" value="N-ACETYLTRANSFERASE DOMAIN-CONTAINING PROTEIN"/>
    <property type="match status" value="1"/>
</dbReference>
<feature type="domain" description="N-acetyltransferase" evidence="1">
    <location>
        <begin position="15"/>
        <end position="181"/>
    </location>
</feature>
<evidence type="ECO:0000313" key="2">
    <source>
        <dbReference type="EMBL" id="TYS47848.1"/>
    </source>
</evidence>
<sequence>MALWIDPPILEGNSIRLSPMREEQSSLLWEAADYKEIWEYTASKIFSLDEMKSDIRKAEALEKEGKLLAFSVALRESGRLVGSTRFLDILPENKTLEIGSTWYTPEVWRTSVNTECKFLLLRHAFEQWDMNRVQLKTDSRNVRSQKAIERLGAVKEGILRKDRIIADGYARNTVFYSILREEWPEVKENLIQKMGNLYPI</sequence>
<dbReference type="RefSeq" id="WP_148975171.1">
    <property type="nucleotide sequence ID" value="NZ_JBNIKU010000008.1"/>
</dbReference>
<name>A0A5D4RDP5_9BACI</name>